<feature type="domain" description="Small ribosomal subunit protein uS4 N-terminal" evidence="10">
    <location>
        <begin position="3"/>
        <end position="90"/>
    </location>
</feature>
<evidence type="ECO:0000259" key="10">
    <source>
        <dbReference type="SMART" id="SM01390"/>
    </source>
</evidence>
<gene>
    <name evidence="7 11" type="primary">rpsD</name>
    <name evidence="11" type="ORF">NCTC10166_00620</name>
</gene>
<comment type="subunit">
    <text evidence="7">Part of the 30S ribosomal subunit. Contacts protein S5. The interaction surface between S4 and S5 is involved in control of translational fidelity.</text>
</comment>
<keyword evidence="3 7" id="KW-0694">RNA-binding</keyword>
<comment type="function">
    <text evidence="7">One of the primary rRNA binding proteins, it binds directly to 16S rRNA where it nucleates assembly of the body of the 30S subunit.</text>
</comment>
<sequence>MARYTGPIFKKSKKLNFSILESGKEFAKNTRASADQVKRRAKISDYGQHLQEKQKVRFMYGVNERQFKNTFFKASKRKGVVGTNFLQMLETRLDNLVYRAGFALTRRQARQLVNHNHFLVNGKKANIPSMQISVGSVIELKEKSRKNVQILESLEKRVKAEWMEYKDFTSTLKRLPERSELNQEINETFIVEFYNK</sequence>
<accession>A0A449A5V8</accession>
<evidence type="ECO:0000313" key="11">
    <source>
        <dbReference type="EMBL" id="VEU59641.1"/>
    </source>
</evidence>
<evidence type="ECO:0000256" key="8">
    <source>
        <dbReference type="RuleBase" id="RU003699"/>
    </source>
</evidence>
<protein>
    <recommendedName>
        <fullName evidence="6 7">Small ribosomal subunit protein uS4</fullName>
    </recommendedName>
</protein>
<dbReference type="PANTHER" id="PTHR11831:SF4">
    <property type="entry name" value="SMALL RIBOSOMAL SUBUNIT PROTEIN US4M"/>
    <property type="match status" value="1"/>
</dbReference>
<dbReference type="HAMAP" id="MF_01306_B">
    <property type="entry name" value="Ribosomal_uS4_B"/>
    <property type="match status" value="1"/>
</dbReference>
<dbReference type="InterPro" id="IPR018079">
    <property type="entry name" value="Ribosomal_uS4_CS"/>
</dbReference>
<dbReference type="AlphaFoldDB" id="A0A449A5V8"/>
<dbReference type="GO" id="GO:0042274">
    <property type="term" value="P:ribosomal small subunit biogenesis"/>
    <property type="evidence" value="ECO:0007669"/>
    <property type="project" value="TreeGrafter"/>
</dbReference>
<keyword evidence="2 7" id="KW-0699">rRNA-binding</keyword>
<dbReference type="Gene3D" id="1.10.1050.10">
    <property type="entry name" value="Ribosomal Protein S4 Delta 41, Chain A, domain 1"/>
    <property type="match status" value="1"/>
</dbReference>
<dbReference type="GO" id="GO:0015935">
    <property type="term" value="C:small ribosomal subunit"/>
    <property type="evidence" value="ECO:0007669"/>
    <property type="project" value="InterPro"/>
</dbReference>
<keyword evidence="5 7" id="KW-0687">Ribonucleoprotein</keyword>
<reference evidence="11 12" key="1">
    <citation type="submission" date="2019-01" db="EMBL/GenBank/DDBJ databases">
        <authorList>
            <consortium name="Pathogen Informatics"/>
        </authorList>
    </citation>
    <scope>NUCLEOTIDE SEQUENCE [LARGE SCALE GENOMIC DNA]</scope>
    <source>
        <strain evidence="11 12">NCTC10166</strain>
    </source>
</reference>
<evidence type="ECO:0000256" key="7">
    <source>
        <dbReference type="HAMAP-Rule" id="MF_01306"/>
    </source>
</evidence>
<dbReference type="GO" id="GO:0019843">
    <property type="term" value="F:rRNA binding"/>
    <property type="evidence" value="ECO:0007669"/>
    <property type="project" value="UniProtKB-UniRule"/>
</dbReference>
<evidence type="ECO:0000256" key="4">
    <source>
        <dbReference type="ARBA" id="ARBA00022980"/>
    </source>
</evidence>
<dbReference type="PROSITE" id="PS50889">
    <property type="entry name" value="S4"/>
    <property type="match status" value="1"/>
</dbReference>
<dbReference type="InterPro" id="IPR001912">
    <property type="entry name" value="Ribosomal_uS4_N"/>
</dbReference>
<dbReference type="SMART" id="SM01390">
    <property type="entry name" value="Ribosomal_S4"/>
    <property type="match status" value="1"/>
</dbReference>
<keyword evidence="4 7" id="KW-0689">Ribosomal protein</keyword>
<evidence type="ECO:0000256" key="3">
    <source>
        <dbReference type="ARBA" id="ARBA00022884"/>
    </source>
</evidence>
<evidence type="ECO:0000256" key="2">
    <source>
        <dbReference type="ARBA" id="ARBA00022730"/>
    </source>
</evidence>
<organism evidence="11 12">
    <name type="scientific">Mesomycoplasma neurolyticum</name>
    <dbReference type="NCBI Taxonomy" id="2120"/>
    <lineage>
        <taxon>Bacteria</taxon>
        <taxon>Bacillati</taxon>
        <taxon>Mycoplasmatota</taxon>
        <taxon>Mycoplasmoidales</taxon>
        <taxon>Metamycoplasmataceae</taxon>
        <taxon>Mesomycoplasma</taxon>
    </lineage>
</organism>
<name>A0A449A5V8_9BACT</name>
<dbReference type="InterPro" id="IPR036986">
    <property type="entry name" value="S4_RNA-bd_sf"/>
</dbReference>
<feature type="domain" description="RNA-binding S4" evidence="9">
    <location>
        <begin position="91"/>
        <end position="155"/>
    </location>
</feature>
<dbReference type="SUPFAM" id="SSF55174">
    <property type="entry name" value="Alpha-L RNA-binding motif"/>
    <property type="match status" value="1"/>
</dbReference>
<dbReference type="CDD" id="cd00165">
    <property type="entry name" value="S4"/>
    <property type="match status" value="1"/>
</dbReference>
<dbReference type="Gene3D" id="3.10.290.10">
    <property type="entry name" value="RNA-binding S4 domain"/>
    <property type="match status" value="1"/>
</dbReference>
<dbReference type="Pfam" id="PF00163">
    <property type="entry name" value="Ribosomal_S4"/>
    <property type="match status" value="1"/>
</dbReference>
<dbReference type="OrthoDB" id="9803672at2"/>
<dbReference type="NCBIfam" id="TIGR01017">
    <property type="entry name" value="rpsD_bact"/>
    <property type="match status" value="1"/>
</dbReference>
<dbReference type="PROSITE" id="PS00632">
    <property type="entry name" value="RIBOSOMAL_S4"/>
    <property type="match status" value="1"/>
</dbReference>
<keyword evidence="12" id="KW-1185">Reference proteome</keyword>
<dbReference type="SMART" id="SM00363">
    <property type="entry name" value="S4"/>
    <property type="match status" value="1"/>
</dbReference>
<evidence type="ECO:0000313" key="12">
    <source>
        <dbReference type="Proteomes" id="UP000289440"/>
    </source>
</evidence>
<evidence type="ECO:0000256" key="5">
    <source>
        <dbReference type="ARBA" id="ARBA00023274"/>
    </source>
</evidence>
<evidence type="ECO:0000259" key="9">
    <source>
        <dbReference type="SMART" id="SM00363"/>
    </source>
</evidence>
<dbReference type="InterPro" id="IPR002942">
    <property type="entry name" value="S4_RNA-bd"/>
</dbReference>
<dbReference type="InterPro" id="IPR005709">
    <property type="entry name" value="Ribosomal_uS4_bac-type"/>
</dbReference>
<dbReference type="KEGG" id="mnu:NCTC10166_00620"/>
<dbReference type="GO" id="GO:0003735">
    <property type="term" value="F:structural constituent of ribosome"/>
    <property type="evidence" value="ECO:0007669"/>
    <property type="project" value="InterPro"/>
</dbReference>
<comment type="function">
    <text evidence="7">With S5 and S12 plays an important role in translational accuracy.</text>
</comment>
<dbReference type="FunFam" id="3.10.290.10:FF:000001">
    <property type="entry name" value="30S ribosomal protein S4"/>
    <property type="match status" value="1"/>
</dbReference>
<dbReference type="EMBL" id="LR214951">
    <property type="protein sequence ID" value="VEU59641.1"/>
    <property type="molecule type" value="Genomic_DNA"/>
</dbReference>
<proteinExistence type="inferred from homology"/>
<comment type="similarity">
    <text evidence="1 7 8">Belongs to the universal ribosomal protein uS4 family.</text>
</comment>
<dbReference type="Proteomes" id="UP000289440">
    <property type="component" value="Chromosome"/>
</dbReference>
<dbReference type="RefSeq" id="WP_129720017.1">
    <property type="nucleotide sequence ID" value="NZ_LR214951.1"/>
</dbReference>
<dbReference type="Pfam" id="PF01479">
    <property type="entry name" value="S4"/>
    <property type="match status" value="1"/>
</dbReference>
<evidence type="ECO:0000256" key="6">
    <source>
        <dbReference type="ARBA" id="ARBA00035254"/>
    </source>
</evidence>
<evidence type="ECO:0000256" key="1">
    <source>
        <dbReference type="ARBA" id="ARBA00007465"/>
    </source>
</evidence>
<dbReference type="PANTHER" id="PTHR11831">
    <property type="entry name" value="30S 40S RIBOSOMAL PROTEIN"/>
    <property type="match status" value="1"/>
</dbReference>
<dbReference type="InterPro" id="IPR022801">
    <property type="entry name" value="Ribosomal_uS4"/>
</dbReference>
<dbReference type="NCBIfam" id="NF003717">
    <property type="entry name" value="PRK05327.1"/>
    <property type="match status" value="1"/>
</dbReference>
<dbReference type="GO" id="GO:0006412">
    <property type="term" value="P:translation"/>
    <property type="evidence" value="ECO:0007669"/>
    <property type="project" value="UniProtKB-UniRule"/>
</dbReference>